<feature type="transmembrane region" description="Helical" evidence="6">
    <location>
        <begin position="343"/>
        <end position="362"/>
    </location>
</feature>
<name>A0ABU6C215_9ACTN</name>
<feature type="transmembrane region" description="Helical" evidence="6">
    <location>
        <begin position="128"/>
        <end position="155"/>
    </location>
</feature>
<keyword evidence="2 6" id="KW-0812">Transmembrane</keyword>
<feature type="transmembrane region" description="Helical" evidence="6">
    <location>
        <begin position="292"/>
        <end position="315"/>
    </location>
</feature>
<comment type="subcellular location">
    <subcellularLocation>
        <location evidence="1">Membrane</location>
        <topology evidence="1">Multi-pass membrane protein</topology>
    </subcellularLocation>
</comment>
<evidence type="ECO:0000256" key="6">
    <source>
        <dbReference type="SAM" id="Phobius"/>
    </source>
</evidence>
<feature type="transmembrane region" description="Helical" evidence="6">
    <location>
        <begin position="36"/>
        <end position="56"/>
    </location>
</feature>
<dbReference type="Pfam" id="PF04892">
    <property type="entry name" value="VanZ"/>
    <property type="match status" value="1"/>
</dbReference>
<gene>
    <name evidence="9" type="ORF">OKJ48_00515</name>
</gene>
<feature type="transmembrane region" description="Helical" evidence="6">
    <location>
        <begin position="210"/>
        <end position="232"/>
    </location>
</feature>
<evidence type="ECO:0000256" key="4">
    <source>
        <dbReference type="ARBA" id="ARBA00023136"/>
    </source>
</evidence>
<feature type="transmembrane region" description="Helical" evidence="6">
    <location>
        <begin position="103"/>
        <end position="121"/>
    </location>
</feature>
<evidence type="ECO:0000256" key="2">
    <source>
        <dbReference type="ARBA" id="ARBA00022692"/>
    </source>
</evidence>
<feature type="domain" description="RDD" evidence="8">
    <location>
        <begin position="205"/>
        <end position="317"/>
    </location>
</feature>
<protein>
    <submittedName>
        <fullName evidence="9">VanZ family protein</fullName>
    </submittedName>
</protein>
<feature type="transmembrane region" description="Helical" evidence="6">
    <location>
        <begin position="244"/>
        <end position="262"/>
    </location>
</feature>
<feature type="transmembrane region" description="Helical" evidence="6">
    <location>
        <begin position="6"/>
        <end position="24"/>
    </location>
</feature>
<evidence type="ECO:0000313" key="9">
    <source>
        <dbReference type="EMBL" id="MEB3958747.1"/>
    </source>
</evidence>
<proteinExistence type="predicted"/>
<feature type="transmembrane region" description="Helical" evidence="6">
    <location>
        <begin position="167"/>
        <end position="189"/>
    </location>
</feature>
<accession>A0ABU6C215</accession>
<evidence type="ECO:0000259" key="8">
    <source>
        <dbReference type="Pfam" id="PF06271"/>
    </source>
</evidence>
<organism evidence="9 10">
    <name type="scientific">Streptomyces kunmingensis</name>
    <dbReference type="NCBI Taxonomy" id="68225"/>
    <lineage>
        <taxon>Bacteria</taxon>
        <taxon>Bacillati</taxon>
        <taxon>Actinomycetota</taxon>
        <taxon>Actinomycetes</taxon>
        <taxon>Kitasatosporales</taxon>
        <taxon>Streptomycetaceae</taxon>
        <taxon>Streptomyces</taxon>
    </lineage>
</organism>
<keyword evidence="3 6" id="KW-1133">Transmembrane helix</keyword>
<evidence type="ECO:0000313" key="10">
    <source>
        <dbReference type="Proteomes" id="UP001352223"/>
    </source>
</evidence>
<dbReference type="InterPro" id="IPR006976">
    <property type="entry name" value="VanZ-like"/>
</dbReference>
<dbReference type="EMBL" id="JAOZYB010000001">
    <property type="protein sequence ID" value="MEB3958747.1"/>
    <property type="molecule type" value="Genomic_DNA"/>
</dbReference>
<dbReference type="Pfam" id="PF06271">
    <property type="entry name" value="RDD"/>
    <property type="match status" value="1"/>
</dbReference>
<dbReference type="PANTHER" id="PTHR36834:SF1">
    <property type="entry name" value="INTEGRAL MEMBRANE PROTEIN"/>
    <property type="match status" value="1"/>
</dbReference>
<evidence type="ECO:0000256" key="5">
    <source>
        <dbReference type="SAM" id="MobiDB-lite"/>
    </source>
</evidence>
<comment type="caution">
    <text evidence="9">The sequence shown here is derived from an EMBL/GenBank/DDBJ whole genome shotgun (WGS) entry which is preliminary data.</text>
</comment>
<dbReference type="InterPro" id="IPR053150">
    <property type="entry name" value="Teicoplanin_resist-assoc"/>
</dbReference>
<feature type="compositionally biased region" description="Low complexity" evidence="5">
    <location>
        <begin position="423"/>
        <end position="440"/>
    </location>
</feature>
<evidence type="ECO:0000256" key="3">
    <source>
        <dbReference type="ARBA" id="ARBA00022989"/>
    </source>
</evidence>
<dbReference type="InterPro" id="IPR010432">
    <property type="entry name" value="RDD"/>
</dbReference>
<feature type="domain" description="VanZ-like" evidence="7">
    <location>
        <begin position="41"/>
        <end position="181"/>
    </location>
</feature>
<dbReference type="PANTHER" id="PTHR36834">
    <property type="entry name" value="MEMBRANE PROTEIN-RELATED"/>
    <property type="match status" value="1"/>
</dbReference>
<keyword evidence="4 6" id="KW-0472">Membrane</keyword>
<sequence length="452" mass="48734">MKTAAALFPLLALLLFLPTAVVLYRRHGTMSQWRALSLLGFLYYAITALCMTLVPLPARTANMCKTFAAVAHPQWLPGNTFGDIWKEAHHKVTLNALLLHNPAVSGAVLNLALLLPLGVFVRYHLRRGIAAAAVAGFGASLFFEVTQVTGLWGIYPCPYRLFDVDDLLLNTTGALLGWYVAGPLTRLLPTRESLGDTTPARRTVTPGRRLVALLVDLTGVSAVTVLVALVAAGDMYGASRPVPQVMVAVFAVWFVVLPWLTGTTPGKRLLLLKLAPAGGDGRPALWRAGVRASLLGVVTLPLMATLVAASMVLLYGPSWVVHRVQNATAADARAIQWKLIDQFPQVLLIALVAVLLGGYVLMTWRRRPDLWVHERASGVRTVALTHTRTGSGPHAEPEHRTALPQSTHALYAHEGYEPQFFRAPDAPQAPGPGADATQTPAPEPAPTVSEHH</sequence>
<evidence type="ECO:0000259" key="7">
    <source>
        <dbReference type="Pfam" id="PF04892"/>
    </source>
</evidence>
<keyword evidence="10" id="KW-1185">Reference proteome</keyword>
<feature type="region of interest" description="Disordered" evidence="5">
    <location>
        <begin position="421"/>
        <end position="452"/>
    </location>
</feature>
<reference evidence="9 10" key="1">
    <citation type="submission" date="2022-10" db="EMBL/GenBank/DDBJ databases">
        <authorList>
            <person name="Xie J."/>
            <person name="Shen N."/>
        </authorList>
    </citation>
    <scope>NUCLEOTIDE SEQUENCE [LARGE SCALE GENOMIC DNA]</scope>
    <source>
        <strain evidence="9 10">DSM 41681</strain>
    </source>
</reference>
<evidence type="ECO:0000256" key="1">
    <source>
        <dbReference type="ARBA" id="ARBA00004141"/>
    </source>
</evidence>
<dbReference type="RefSeq" id="WP_324765727.1">
    <property type="nucleotide sequence ID" value="NZ_BAAATS010000022.1"/>
</dbReference>
<dbReference type="Proteomes" id="UP001352223">
    <property type="component" value="Unassembled WGS sequence"/>
</dbReference>